<organism evidence="1">
    <name type="scientific">bioreactor metagenome</name>
    <dbReference type="NCBI Taxonomy" id="1076179"/>
    <lineage>
        <taxon>unclassified sequences</taxon>
        <taxon>metagenomes</taxon>
        <taxon>ecological metagenomes</taxon>
    </lineage>
</organism>
<evidence type="ECO:0000313" key="1">
    <source>
        <dbReference type="EMBL" id="MPM48291.1"/>
    </source>
</evidence>
<protein>
    <submittedName>
        <fullName evidence="1">Uncharacterized protein</fullName>
    </submittedName>
</protein>
<dbReference type="AlphaFoldDB" id="A0A645A7M8"/>
<sequence>MSERFYLLCKTIIIHTVKGFYVIVVFNPCFSTANRTAVRYTNIAASCDVVRNLWNYHICLVNCYGIAYAKIKIFHNA</sequence>
<comment type="caution">
    <text evidence="1">The sequence shown here is derived from an EMBL/GenBank/DDBJ whole genome shotgun (WGS) entry which is preliminary data.</text>
</comment>
<reference evidence="1" key="1">
    <citation type="submission" date="2019-08" db="EMBL/GenBank/DDBJ databases">
        <authorList>
            <person name="Kucharzyk K."/>
            <person name="Murdoch R.W."/>
            <person name="Higgins S."/>
            <person name="Loffler F."/>
        </authorList>
    </citation>
    <scope>NUCLEOTIDE SEQUENCE</scope>
</reference>
<name>A0A645A7M8_9ZZZZ</name>
<proteinExistence type="predicted"/>
<gene>
    <name evidence="1" type="ORF">SDC9_95015</name>
</gene>
<dbReference type="EMBL" id="VSSQ01012038">
    <property type="protein sequence ID" value="MPM48291.1"/>
    <property type="molecule type" value="Genomic_DNA"/>
</dbReference>
<accession>A0A645A7M8</accession>